<evidence type="ECO:0000256" key="4">
    <source>
        <dbReference type="ARBA" id="ARBA00047960"/>
    </source>
</evidence>
<dbReference type="PROSITE" id="PS50405">
    <property type="entry name" value="GST_CTER"/>
    <property type="match status" value="1"/>
</dbReference>
<dbReference type="Gene3D" id="1.20.1050.130">
    <property type="match status" value="1"/>
</dbReference>
<dbReference type="SUPFAM" id="SSF47616">
    <property type="entry name" value="GST C-terminal domain-like"/>
    <property type="match status" value="1"/>
</dbReference>
<dbReference type="InterPro" id="IPR004045">
    <property type="entry name" value="Glutathione_S-Trfase_N"/>
</dbReference>
<comment type="caution">
    <text evidence="7">The sequence shown here is derived from an EMBL/GenBank/DDBJ whole genome shotgun (WGS) entry which is preliminary data.</text>
</comment>
<evidence type="ECO:0000313" key="8">
    <source>
        <dbReference type="Proteomes" id="UP001148299"/>
    </source>
</evidence>
<dbReference type="GO" id="GO:0004364">
    <property type="term" value="F:glutathione transferase activity"/>
    <property type="evidence" value="ECO:0007669"/>
    <property type="project" value="UniProtKB-EC"/>
</dbReference>
<dbReference type="InterPro" id="IPR036282">
    <property type="entry name" value="Glutathione-S-Trfase_C_sf"/>
</dbReference>
<dbReference type="InterPro" id="IPR040079">
    <property type="entry name" value="Glutathione_S-Trfase"/>
</dbReference>
<gene>
    <name evidence="7" type="ORF">N7541_000936</name>
</gene>
<comment type="similarity">
    <text evidence="1">Belongs to the GST superfamily.</text>
</comment>
<keyword evidence="8" id="KW-1185">Reference proteome</keyword>
<organism evidence="7 8">
    <name type="scientific">Penicillium brevicompactum</name>
    <dbReference type="NCBI Taxonomy" id="5074"/>
    <lineage>
        <taxon>Eukaryota</taxon>
        <taxon>Fungi</taxon>
        <taxon>Dikarya</taxon>
        <taxon>Ascomycota</taxon>
        <taxon>Pezizomycotina</taxon>
        <taxon>Eurotiomycetes</taxon>
        <taxon>Eurotiomycetidae</taxon>
        <taxon>Eurotiales</taxon>
        <taxon>Aspergillaceae</taxon>
        <taxon>Penicillium</taxon>
    </lineage>
</organism>
<sequence length="255" mass="28714">MSTPDDVQTRPAIPDDKLVLYVKKASPTSTANTVKPLMLIEALGIPHHIHLITSTSNETWFHSVNPYKMVPAMEDSMDIESDSSTERTNVFDSSACLTFLAEKYDTEGLYRGKNLHERTIIMNWLMSYTAGLGATGKIWLLMKAPKPVPIGESLSVLLKYIRTEYDFLESRLSEPGQLYVALADRPTIADFAIYPLANEKIAISAELDFTQWPKLKAWSEQMSSFKPVARALHRVSRFGLSDEELAQLDIDEKSR</sequence>
<dbReference type="AlphaFoldDB" id="A0A9W9RV77"/>
<feature type="domain" description="GST N-terminal" evidence="5">
    <location>
        <begin position="20"/>
        <end position="108"/>
    </location>
</feature>
<evidence type="ECO:0000259" key="5">
    <source>
        <dbReference type="PROSITE" id="PS50404"/>
    </source>
</evidence>
<dbReference type="PANTHER" id="PTHR44051:SF20">
    <property type="entry name" value="GLUTATHIONE TRANSFERASE 1 (EUROFUNG)"/>
    <property type="match status" value="1"/>
</dbReference>
<dbReference type="SUPFAM" id="SSF52833">
    <property type="entry name" value="Thioredoxin-like"/>
    <property type="match status" value="1"/>
</dbReference>
<dbReference type="EMBL" id="JAPZBR010000001">
    <property type="protein sequence ID" value="KAJ5366995.1"/>
    <property type="molecule type" value="Genomic_DNA"/>
</dbReference>
<evidence type="ECO:0000256" key="1">
    <source>
        <dbReference type="ARBA" id="ARBA00007409"/>
    </source>
</evidence>
<reference evidence="7" key="2">
    <citation type="journal article" date="2023" name="IMA Fungus">
        <title>Comparative genomic study of the Penicillium genus elucidates a diverse pangenome and 15 lateral gene transfer events.</title>
        <authorList>
            <person name="Petersen C."/>
            <person name="Sorensen T."/>
            <person name="Nielsen M.R."/>
            <person name="Sondergaard T.E."/>
            <person name="Sorensen J.L."/>
            <person name="Fitzpatrick D.A."/>
            <person name="Frisvad J.C."/>
            <person name="Nielsen K.L."/>
        </authorList>
    </citation>
    <scope>NUCLEOTIDE SEQUENCE</scope>
    <source>
        <strain evidence="7">IBT 35675</strain>
    </source>
</reference>
<keyword evidence="3" id="KW-0808">Transferase</keyword>
<evidence type="ECO:0000256" key="3">
    <source>
        <dbReference type="ARBA" id="ARBA00022679"/>
    </source>
</evidence>
<dbReference type="PROSITE" id="PS50404">
    <property type="entry name" value="GST_NTER"/>
    <property type="match status" value="1"/>
</dbReference>
<accession>A0A9W9RV77</accession>
<dbReference type="Proteomes" id="UP001148299">
    <property type="component" value="Unassembled WGS sequence"/>
</dbReference>
<evidence type="ECO:0000256" key="2">
    <source>
        <dbReference type="ARBA" id="ARBA00012452"/>
    </source>
</evidence>
<dbReference type="Pfam" id="PF00043">
    <property type="entry name" value="GST_C"/>
    <property type="match status" value="1"/>
</dbReference>
<name>A0A9W9RV77_PENBR</name>
<dbReference type="InterPro" id="IPR010987">
    <property type="entry name" value="Glutathione-S-Trfase_C-like"/>
</dbReference>
<dbReference type="PANTHER" id="PTHR44051">
    <property type="entry name" value="GLUTATHIONE S-TRANSFERASE-RELATED"/>
    <property type="match status" value="1"/>
</dbReference>
<reference evidence="7" key="1">
    <citation type="submission" date="2022-12" db="EMBL/GenBank/DDBJ databases">
        <authorList>
            <person name="Petersen C."/>
        </authorList>
    </citation>
    <scope>NUCLEOTIDE SEQUENCE</scope>
    <source>
        <strain evidence="7">IBT 35675</strain>
    </source>
</reference>
<protein>
    <recommendedName>
        <fullName evidence="2">glutathione transferase</fullName>
        <ecNumber evidence="2">2.5.1.18</ecNumber>
    </recommendedName>
</protein>
<evidence type="ECO:0000259" key="6">
    <source>
        <dbReference type="PROSITE" id="PS50405"/>
    </source>
</evidence>
<evidence type="ECO:0000313" key="7">
    <source>
        <dbReference type="EMBL" id="KAJ5366995.1"/>
    </source>
</evidence>
<dbReference type="Pfam" id="PF13409">
    <property type="entry name" value="GST_N_2"/>
    <property type="match status" value="1"/>
</dbReference>
<proteinExistence type="inferred from homology"/>
<dbReference type="SFLD" id="SFLDS00019">
    <property type="entry name" value="Glutathione_Transferase_(cytos"/>
    <property type="match status" value="1"/>
</dbReference>
<dbReference type="EC" id="2.5.1.18" evidence="2"/>
<dbReference type="InterPro" id="IPR004046">
    <property type="entry name" value="GST_C"/>
</dbReference>
<dbReference type="InterPro" id="IPR036249">
    <property type="entry name" value="Thioredoxin-like_sf"/>
</dbReference>
<feature type="domain" description="GST C-terminal" evidence="6">
    <location>
        <begin position="114"/>
        <end position="245"/>
    </location>
</feature>
<comment type="catalytic activity">
    <reaction evidence="4">
        <text>RX + glutathione = an S-substituted glutathione + a halide anion + H(+)</text>
        <dbReference type="Rhea" id="RHEA:16437"/>
        <dbReference type="ChEBI" id="CHEBI:15378"/>
        <dbReference type="ChEBI" id="CHEBI:16042"/>
        <dbReference type="ChEBI" id="CHEBI:17792"/>
        <dbReference type="ChEBI" id="CHEBI:57925"/>
        <dbReference type="ChEBI" id="CHEBI:90779"/>
        <dbReference type="EC" id="2.5.1.18"/>
    </reaction>
</comment>